<dbReference type="AlphaFoldDB" id="A0A7J9KXM5"/>
<accession>A0A7J9KXM5</accession>
<protein>
    <submittedName>
        <fullName evidence="2">Uncharacterized protein</fullName>
    </submittedName>
</protein>
<keyword evidence="3" id="KW-1185">Reference proteome</keyword>
<proteinExistence type="predicted"/>
<evidence type="ECO:0000313" key="2">
    <source>
        <dbReference type="EMBL" id="MBA0851181.1"/>
    </source>
</evidence>
<feature type="region of interest" description="Disordered" evidence="1">
    <location>
        <begin position="144"/>
        <end position="168"/>
    </location>
</feature>
<dbReference type="EMBL" id="JABFAF010000003">
    <property type="protein sequence ID" value="MBA0851181.1"/>
    <property type="molecule type" value="Genomic_DNA"/>
</dbReference>
<name>A0A7J9KXM5_GOSSC</name>
<evidence type="ECO:0000256" key="1">
    <source>
        <dbReference type="SAM" id="MobiDB-lite"/>
    </source>
</evidence>
<sequence length="168" mass="18984">MKRHAPYVRMVAKLLNMCFGIVQLRRKNGKSLIIEIIWAIWTSRNRVLHERHNQLAQEIVEMGALVSDLIRIKFDGAFQRSTKESCTGLVVRRPDRTVTQIGVDLGLQRVEIKGNALRKKWVGSHASNGGYEEEKANLSGRRSVPVCKEENGGGNLNRPMKHWGKDGA</sequence>
<comment type="caution">
    <text evidence="2">The sequence shown here is derived from an EMBL/GenBank/DDBJ whole genome shotgun (WGS) entry which is preliminary data.</text>
</comment>
<dbReference type="Proteomes" id="UP000593576">
    <property type="component" value="Unassembled WGS sequence"/>
</dbReference>
<evidence type="ECO:0000313" key="3">
    <source>
        <dbReference type="Proteomes" id="UP000593576"/>
    </source>
</evidence>
<gene>
    <name evidence="2" type="ORF">Goshw_014764</name>
</gene>
<dbReference type="OrthoDB" id="10501247at2759"/>
<organism evidence="2 3">
    <name type="scientific">Gossypium schwendimanii</name>
    <name type="common">Cotton</name>
    <dbReference type="NCBI Taxonomy" id="34291"/>
    <lineage>
        <taxon>Eukaryota</taxon>
        <taxon>Viridiplantae</taxon>
        <taxon>Streptophyta</taxon>
        <taxon>Embryophyta</taxon>
        <taxon>Tracheophyta</taxon>
        <taxon>Spermatophyta</taxon>
        <taxon>Magnoliopsida</taxon>
        <taxon>eudicotyledons</taxon>
        <taxon>Gunneridae</taxon>
        <taxon>Pentapetalae</taxon>
        <taxon>rosids</taxon>
        <taxon>malvids</taxon>
        <taxon>Malvales</taxon>
        <taxon>Malvaceae</taxon>
        <taxon>Malvoideae</taxon>
        <taxon>Gossypium</taxon>
    </lineage>
</organism>
<reference evidence="2 3" key="1">
    <citation type="journal article" date="2019" name="Genome Biol. Evol.">
        <title>Insights into the evolution of the New World diploid cottons (Gossypium, subgenus Houzingenia) based on genome sequencing.</title>
        <authorList>
            <person name="Grover C.E."/>
            <person name="Arick M.A. 2nd"/>
            <person name="Thrash A."/>
            <person name="Conover J.L."/>
            <person name="Sanders W.S."/>
            <person name="Peterson D.G."/>
            <person name="Frelichowski J.E."/>
            <person name="Scheffler J.A."/>
            <person name="Scheffler B.E."/>
            <person name="Wendel J.F."/>
        </authorList>
    </citation>
    <scope>NUCLEOTIDE SEQUENCE [LARGE SCALE GENOMIC DNA]</scope>
    <source>
        <strain evidence="2">1</strain>
        <tissue evidence="2">Leaf</tissue>
    </source>
</reference>